<evidence type="ECO:0000313" key="1">
    <source>
        <dbReference type="EMBL" id="KKL52761.1"/>
    </source>
</evidence>
<dbReference type="AlphaFoldDB" id="A0A0F9DG63"/>
<gene>
    <name evidence="1" type="ORF">LCGC14_2282270</name>
</gene>
<dbReference type="EMBL" id="LAZR01031780">
    <property type="protein sequence ID" value="KKL52761.1"/>
    <property type="molecule type" value="Genomic_DNA"/>
</dbReference>
<reference evidence="1" key="1">
    <citation type="journal article" date="2015" name="Nature">
        <title>Complex archaea that bridge the gap between prokaryotes and eukaryotes.</title>
        <authorList>
            <person name="Spang A."/>
            <person name="Saw J.H."/>
            <person name="Jorgensen S.L."/>
            <person name="Zaremba-Niedzwiedzka K."/>
            <person name="Martijn J."/>
            <person name="Lind A.E."/>
            <person name="van Eijk R."/>
            <person name="Schleper C."/>
            <person name="Guy L."/>
            <person name="Ettema T.J."/>
        </authorList>
    </citation>
    <scope>NUCLEOTIDE SEQUENCE</scope>
</reference>
<comment type="caution">
    <text evidence="1">The sequence shown here is derived from an EMBL/GenBank/DDBJ whole genome shotgun (WGS) entry which is preliminary data.</text>
</comment>
<protein>
    <submittedName>
        <fullName evidence="1">Uncharacterized protein</fullName>
    </submittedName>
</protein>
<name>A0A0F9DG63_9ZZZZ</name>
<accession>A0A0F9DG63</accession>
<sequence length="61" mass="6809">FIIHDDKLYRCVGFSNANSNIASRNTNGSIDFAVEFYNGGCCRDEAIIDAVDKLFKKEAKC</sequence>
<feature type="non-terminal residue" evidence="1">
    <location>
        <position position="1"/>
    </location>
</feature>
<proteinExistence type="predicted"/>
<organism evidence="1">
    <name type="scientific">marine sediment metagenome</name>
    <dbReference type="NCBI Taxonomy" id="412755"/>
    <lineage>
        <taxon>unclassified sequences</taxon>
        <taxon>metagenomes</taxon>
        <taxon>ecological metagenomes</taxon>
    </lineage>
</organism>